<dbReference type="Proteomes" id="UP000504635">
    <property type="component" value="Unplaced"/>
</dbReference>
<reference evidence="8" key="1">
    <citation type="submission" date="2025-08" db="UniProtKB">
        <authorList>
            <consortium name="RefSeq"/>
        </authorList>
    </citation>
    <scope>IDENTIFICATION</scope>
    <source>
        <tissue evidence="8">Gonads</tissue>
    </source>
</reference>
<name>A0A6J2YRU5_SITOR</name>
<feature type="domain" description="C2H2-type" evidence="6">
    <location>
        <begin position="196"/>
        <end position="224"/>
    </location>
</feature>
<dbReference type="PANTHER" id="PTHR24379:SF121">
    <property type="entry name" value="C2H2-TYPE DOMAIN-CONTAINING PROTEIN"/>
    <property type="match status" value="1"/>
</dbReference>
<sequence>MPEESIIEKIKLEPVEEEFCDIFIEDEKIIIPELMKYENDGYLDLKNEDCLLNEAAIKIEENSVKICVKKLPYNKEKVTKPKRYRRKQYKCNTCEELFQKQSLLNDHVFKQHRNNKDALKQVEHKILMCNTCSYKSLQRKNLNRHLKIHIKTETKKSSSDGNSNYFYCFHCSYFTNTKHSLAKHLRLHNSYSRLPHCCKGCGKKFNEKNSLDAHIIKNHRTNKQLIQLVTNTIHKCSSCDYMDVNKNKLIRHRKARHGSKKVK</sequence>
<dbReference type="SUPFAM" id="SSF57667">
    <property type="entry name" value="beta-beta-alpha zinc fingers"/>
    <property type="match status" value="2"/>
</dbReference>
<dbReference type="GeneID" id="115890056"/>
<dbReference type="PROSITE" id="PS00028">
    <property type="entry name" value="ZINC_FINGER_C2H2_1"/>
    <property type="match status" value="2"/>
</dbReference>
<dbReference type="PROSITE" id="PS50157">
    <property type="entry name" value="ZINC_FINGER_C2H2_2"/>
    <property type="match status" value="4"/>
</dbReference>
<evidence type="ECO:0000256" key="5">
    <source>
        <dbReference type="PROSITE-ProRule" id="PRU00042"/>
    </source>
</evidence>
<dbReference type="AlphaFoldDB" id="A0A6J2YRU5"/>
<dbReference type="InterPro" id="IPR013087">
    <property type="entry name" value="Znf_C2H2_type"/>
</dbReference>
<dbReference type="RefSeq" id="XP_030766032.1">
    <property type="nucleotide sequence ID" value="XM_030910172.1"/>
</dbReference>
<evidence type="ECO:0000256" key="4">
    <source>
        <dbReference type="ARBA" id="ARBA00022833"/>
    </source>
</evidence>
<feature type="domain" description="C2H2-type" evidence="6">
    <location>
        <begin position="127"/>
        <end position="154"/>
    </location>
</feature>
<feature type="domain" description="C2H2-type" evidence="6">
    <location>
        <begin position="166"/>
        <end position="193"/>
    </location>
</feature>
<keyword evidence="2" id="KW-0677">Repeat</keyword>
<dbReference type="InterPro" id="IPR036236">
    <property type="entry name" value="Znf_C2H2_sf"/>
</dbReference>
<evidence type="ECO:0000313" key="8">
    <source>
        <dbReference type="RefSeq" id="XP_030766032.1"/>
    </source>
</evidence>
<feature type="domain" description="C2H2-type" evidence="6">
    <location>
        <begin position="89"/>
        <end position="117"/>
    </location>
</feature>
<evidence type="ECO:0000256" key="1">
    <source>
        <dbReference type="ARBA" id="ARBA00022723"/>
    </source>
</evidence>
<dbReference type="Gene3D" id="3.30.160.60">
    <property type="entry name" value="Classic Zinc Finger"/>
    <property type="match status" value="2"/>
</dbReference>
<proteinExistence type="predicted"/>
<evidence type="ECO:0000256" key="3">
    <source>
        <dbReference type="ARBA" id="ARBA00022771"/>
    </source>
</evidence>
<dbReference type="PANTHER" id="PTHR24379">
    <property type="entry name" value="KRAB AND ZINC FINGER DOMAIN-CONTAINING"/>
    <property type="match status" value="1"/>
</dbReference>
<keyword evidence="3 5" id="KW-0863">Zinc-finger</keyword>
<keyword evidence="1" id="KW-0479">Metal-binding</keyword>
<dbReference type="OrthoDB" id="6780310at2759"/>
<organism evidence="7 8">
    <name type="scientific">Sitophilus oryzae</name>
    <name type="common">Rice weevil</name>
    <name type="synonym">Curculio oryzae</name>
    <dbReference type="NCBI Taxonomy" id="7048"/>
    <lineage>
        <taxon>Eukaryota</taxon>
        <taxon>Metazoa</taxon>
        <taxon>Ecdysozoa</taxon>
        <taxon>Arthropoda</taxon>
        <taxon>Hexapoda</taxon>
        <taxon>Insecta</taxon>
        <taxon>Pterygota</taxon>
        <taxon>Neoptera</taxon>
        <taxon>Endopterygota</taxon>
        <taxon>Coleoptera</taxon>
        <taxon>Polyphaga</taxon>
        <taxon>Cucujiformia</taxon>
        <taxon>Curculionidae</taxon>
        <taxon>Dryophthorinae</taxon>
        <taxon>Sitophilus</taxon>
    </lineage>
</organism>
<keyword evidence="4" id="KW-0862">Zinc</keyword>
<dbReference type="KEGG" id="soy:115890056"/>
<gene>
    <name evidence="8" type="primary">LOC115890056</name>
</gene>
<dbReference type="GO" id="GO:0008270">
    <property type="term" value="F:zinc ion binding"/>
    <property type="evidence" value="ECO:0007669"/>
    <property type="project" value="UniProtKB-KW"/>
</dbReference>
<protein>
    <submittedName>
        <fullName evidence="8">Zinc finger protein 286A-like isoform X1</fullName>
    </submittedName>
</protein>
<evidence type="ECO:0000313" key="7">
    <source>
        <dbReference type="Proteomes" id="UP000504635"/>
    </source>
</evidence>
<keyword evidence="7" id="KW-1185">Reference proteome</keyword>
<dbReference type="InParanoid" id="A0A6J2YRU5"/>
<evidence type="ECO:0000256" key="2">
    <source>
        <dbReference type="ARBA" id="ARBA00022737"/>
    </source>
</evidence>
<accession>A0A6J2YRU5</accession>
<dbReference type="SMART" id="SM00355">
    <property type="entry name" value="ZnF_C2H2"/>
    <property type="match status" value="5"/>
</dbReference>
<evidence type="ECO:0000259" key="6">
    <source>
        <dbReference type="PROSITE" id="PS50157"/>
    </source>
</evidence>